<name>A0ABQ9HGM5_9NEOP</name>
<sequence>MNCRRIRIRKLMYIANISKYDILVCPVERRCCCDISKTLFGSRYIAISHARCVRKPLARDTRRVHLATVGRSTRARPRSRMGYSLLTVTCNFSEALMRSYVLRLAQTNTPKGQHTAFVLLQKQLAFKFPPNTSFLATISMLFILNIRSNTMGRMNKVEQWGGMKREIPEKTRRPTASSGTIPTCKNPVTRPGISACSTLFMRPTRLSRVESDEPRADAKTLHSKYYINQSQSTCSCIRGRARKQTRKTAVRSGGRHPRQSEVKIAKEMKEPAVGRDVLARRSSTTGRSTEDTRDASGNKREVCSLVEQVVGGLVGRGLAPGRYAVEMAKIKRDGAVVTDWTRVREDPGSIPCPAILISVIHRFPNYSRQMLVWVPNKGHGQFFPNSLLPAQLAPSLMTSMSTRFNGDGYVLYHAVLTINCYKNNMFLERVTCLEMEQWNTLHESKSLAHRYRAVALPRTACSVDVEVCVCMCESTTIKLRCIDWRPHAARLRHAGQSAATAARCNLWTTHATPLLHEYGAAPEGKGEGNGRSPKKKKKTAYQRHRLAHAKIRGRPFRGSNPVHLSGSSGIRVKFSCHRAVLRTLNTVSSAVLRAILLLYRNYSHVTLSYLADKDTSILPDVTLCFSKDPPSSGSKNICDMFLLLCHVPAQEMKYNNFLYVPTTHVESHSRPTVVLLLALNTYGFIHMALLWLTAGTKTLDIPFMAHDGMLMGMKLMVETMAVHNLYILLVKVSVAIDRPFYGCEVVHRWAIAVVSPRAMLGPFVFTTPGPAIDQQWCRIHASCEPSLTTYLLSTTYPLPKWHSAVLYPYIASPLSTPETACSEVTVENDKCWYVGRTGWHGERQARWWLALLLAGRQTALRHAPHETPAHSPLQRGNETSPNTLSCTAIVKFTFMTSQVNVSCYIHIVVRYVTHAYKSLAIPSFTLMTYEQCDEALGDVIRDFKNAQLTVNCLYPVKRWNKTASLGVATDSRLQRWLHSDDKPKRASCHVFRNVVTLRIYAVQNSTPIRVRQLYLRVMNLYHTNMLSTADTVPFCRYHHDHSGTCTVSTLPAASVADQITSETRYGPPSTALSKTLIGGIKELQIYVHPFPYCSTHTRDELIQLRRVA</sequence>
<dbReference type="EMBL" id="JARBHB010000005">
    <property type="protein sequence ID" value="KAJ8883481.1"/>
    <property type="molecule type" value="Genomic_DNA"/>
</dbReference>
<feature type="transmembrane region" description="Helical" evidence="2">
    <location>
        <begin position="128"/>
        <end position="146"/>
    </location>
</feature>
<gene>
    <name evidence="3" type="ORF">PR048_015325</name>
</gene>
<proteinExistence type="predicted"/>
<reference evidence="3 4" key="1">
    <citation type="submission" date="2023-02" db="EMBL/GenBank/DDBJ databases">
        <title>LHISI_Scaffold_Assembly.</title>
        <authorList>
            <person name="Stuart O.P."/>
            <person name="Cleave R."/>
            <person name="Magrath M.J.L."/>
            <person name="Mikheyev A.S."/>
        </authorList>
    </citation>
    <scope>NUCLEOTIDE SEQUENCE [LARGE SCALE GENOMIC DNA]</scope>
    <source>
        <strain evidence="3">Daus_M_001</strain>
        <tissue evidence="3">Leg muscle</tissue>
    </source>
</reference>
<comment type="caution">
    <text evidence="3">The sequence shown here is derived from an EMBL/GenBank/DDBJ whole genome shotgun (WGS) entry which is preliminary data.</text>
</comment>
<accession>A0ABQ9HGM5</accession>
<evidence type="ECO:0000256" key="2">
    <source>
        <dbReference type="SAM" id="Phobius"/>
    </source>
</evidence>
<protein>
    <submittedName>
        <fullName evidence="3">Uncharacterized protein</fullName>
    </submittedName>
</protein>
<keyword evidence="2" id="KW-0812">Transmembrane</keyword>
<keyword evidence="2" id="KW-1133">Transmembrane helix</keyword>
<dbReference type="Proteomes" id="UP001159363">
    <property type="component" value="Chromosome 4"/>
</dbReference>
<feature type="compositionally biased region" description="Basic and acidic residues" evidence="1">
    <location>
        <begin position="288"/>
        <end position="298"/>
    </location>
</feature>
<evidence type="ECO:0000313" key="3">
    <source>
        <dbReference type="EMBL" id="KAJ8883481.1"/>
    </source>
</evidence>
<organism evidence="3 4">
    <name type="scientific">Dryococelus australis</name>
    <dbReference type="NCBI Taxonomy" id="614101"/>
    <lineage>
        <taxon>Eukaryota</taxon>
        <taxon>Metazoa</taxon>
        <taxon>Ecdysozoa</taxon>
        <taxon>Arthropoda</taxon>
        <taxon>Hexapoda</taxon>
        <taxon>Insecta</taxon>
        <taxon>Pterygota</taxon>
        <taxon>Neoptera</taxon>
        <taxon>Polyneoptera</taxon>
        <taxon>Phasmatodea</taxon>
        <taxon>Verophasmatodea</taxon>
        <taxon>Anareolatae</taxon>
        <taxon>Phasmatidae</taxon>
        <taxon>Eurycanthinae</taxon>
        <taxon>Dryococelus</taxon>
    </lineage>
</organism>
<keyword evidence="4" id="KW-1185">Reference proteome</keyword>
<feature type="region of interest" description="Disordered" evidence="1">
    <location>
        <begin position="518"/>
        <end position="540"/>
    </location>
</feature>
<keyword evidence="2" id="KW-0472">Membrane</keyword>
<evidence type="ECO:0000256" key="1">
    <source>
        <dbReference type="SAM" id="MobiDB-lite"/>
    </source>
</evidence>
<evidence type="ECO:0000313" key="4">
    <source>
        <dbReference type="Proteomes" id="UP001159363"/>
    </source>
</evidence>
<feature type="region of interest" description="Disordered" evidence="1">
    <location>
        <begin position="275"/>
        <end position="298"/>
    </location>
</feature>